<comment type="caution">
    <text evidence="5">The sequence shown here is derived from an EMBL/GenBank/DDBJ whole genome shotgun (WGS) entry which is preliminary data.</text>
</comment>
<evidence type="ECO:0000313" key="6">
    <source>
        <dbReference type="Proteomes" id="UP000034516"/>
    </source>
</evidence>
<dbReference type="InterPro" id="IPR008279">
    <property type="entry name" value="PEP-util_enz_mobile_dom"/>
</dbReference>
<dbReference type="Pfam" id="PF00391">
    <property type="entry name" value="PEP-utilizers"/>
    <property type="match status" value="1"/>
</dbReference>
<evidence type="ECO:0000256" key="3">
    <source>
        <dbReference type="ARBA" id="ARBA00022840"/>
    </source>
</evidence>
<dbReference type="SUPFAM" id="SSF52009">
    <property type="entry name" value="Phosphohistidine domain"/>
    <property type="match status" value="1"/>
</dbReference>
<gene>
    <name evidence="5" type="ORF">UV02_C0024G0006</name>
</gene>
<keyword evidence="5" id="KW-0670">Pyruvate</keyword>
<organism evidence="5 6">
    <name type="scientific">Candidatus Kuenenbacteria bacterium GW2011_GWA2_42_15</name>
    <dbReference type="NCBI Taxonomy" id="1618677"/>
    <lineage>
        <taxon>Bacteria</taxon>
        <taxon>Candidatus Kueneniibacteriota</taxon>
    </lineage>
</organism>
<evidence type="ECO:0000313" key="5">
    <source>
        <dbReference type="EMBL" id="KKS41634.1"/>
    </source>
</evidence>
<sequence>MKKKNFNPIIDKFQPLAFHQCVKIFQAHDDWIVQEAPATPWYWWVSAVAWIYGLTSVGYSTGDFLTYCTKDVGTLVIGRKTFMRQAEHLIRQELAGKSVINQWRRVWQGENKNYVTLVKCIQETDLALLDEKEFIQLFKSFCQAYYKVEYLPLSNEFFIPYTDQLLKELMFKYPKYSEAIAGLVMPKKKSFMQKEEQELLVLKKLPKSKQKQALKKHAEKWYFITSGYDGAHTPSISELKHKMAGLKLKKQNMVEKKLPASILDHKTKVILKLTKKIADWKDERKRNNLIGSFFLDKFAREFSRRYNLPWRLVRYAIPAEFMEIKQGGQKFKNMLTKRAATGVAWGMSGFKYSGIFMGRQYEEIKKSITGLKQSEEILTGIAACPGKAFGRVHIIHNPTKEKIKAGEILVTSMTRPEFVPLIKKARAVLCDEGGLLSHAAIVSRELHIPCIVGMRHAMASLKDGDLVEVDANKGIVKKLK</sequence>
<dbReference type="Gene3D" id="3.50.30.10">
    <property type="entry name" value="Phosphohistidine domain"/>
    <property type="match status" value="1"/>
</dbReference>
<dbReference type="GO" id="GO:0008986">
    <property type="term" value="F:pyruvate, water dikinase activity"/>
    <property type="evidence" value="ECO:0007669"/>
    <property type="project" value="InterPro"/>
</dbReference>
<dbReference type="AlphaFoldDB" id="A0A0G0YYL4"/>
<evidence type="ECO:0000256" key="1">
    <source>
        <dbReference type="ARBA" id="ARBA00007837"/>
    </source>
</evidence>
<name>A0A0G0YYL4_9BACT</name>
<proteinExistence type="inferred from homology"/>
<dbReference type="PANTHER" id="PTHR43030:SF1">
    <property type="entry name" value="PHOSPHOENOLPYRUVATE SYNTHASE"/>
    <property type="match status" value="1"/>
</dbReference>
<dbReference type="Proteomes" id="UP000034516">
    <property type="component" value="Unassembled WGS sequence"/>
</dbReference>
<dbReference type="InterPro" id="IPR036637">
    <property type="entry name" value="Phosphohistidine_dom_sf"/>
</dbReference>
<comment type="similarity">
    <text evidence="1">Belongs to the PEP-utilizing enzyme family.</text>
</comment>
<dbReference type="PANTHER" id="PTHR43030">
    <property type="entry name" value="PHOSPHOENOLPYRUVATE SYNTHASE"/>
    <property type="match status" value="1"/>
</dbReference>
<dbReference type="EMBL" id="LCCW01000024">
    <property type="protein sequence ID" value="KKS41634.1"/>
    <property type="molecule type" value="Genomic_DNA"/>
</dbReference>
<accession>A0A0G0YYL4</accession>
<feature type="domain" description="PEP-utilising enzyme mobile" evidence="4">
    <location>
        <begin position="404"/>
        <end position="474"/>
    </location>
</feature>
<protein>
    <submittedName>
        <fullName evidence="5">Phosphoenolpyruvate synthase</fullName>
    </submittedName>
</protein>
<evidence type="ECO:0000259" key="4">
    <source>
        <dbReference type="Pfam" id="PF00391"/>
    </source>
</evidence>
<reference evidence="5 6" key="1">
    <citation type="journal article" date="2015" name="Nature">
        <title>rRNA introns, odd ribosomes, and small enigmatic genomes across a large radiation of phyla.</title>
        <authorList>
            <person name="Brown C.T."/>
            <person name="Hug L.A."/>
            <person name="Thomas B.C."/>
            <person name="Sharon I."/>
            <person name="Castelle C.J."/>
            <person name="Singh A."/>
            <person name="Wilkins M.J."/>
            <person name="Williams K.H."/>
            <person name="Banfield J.F."/>
        </authorList>
    </citation>
    <scope>NUCLEOTIDE SEQUENCE [LARGE SCALE GENOMIC DNA]</scope>
</reference>
<keyword evidence="3" id="KW-0067">ATP-binding</keyword>
<keyword evidence="2" id="KW-0547">Nucleotide-binding</keyword>
<dbReference type="GO" id="GO:0005524">
    <property type="term" value="F:ATP binding"/>
    <property type="evidence" value="ECO:0007669"/>
    <property type="project" value="UniProtKB-KW"/>
</dbReference>
<dbReference type="InterPro" id="IPR006319">
    <property type="entry name" value="PEP_synth"/>
</dbReference>
<dbReference type="PATRIC" id="fig|1618677.3.peg.457"/>
<evidence type="ECO:0000256" key="2">
    <source>
        <dbReference type="ARBA" id="ARBA00022741"/>
    </source>
</evidence>